<protein>
    <submittedName>
        <fullName evidence="3">Baseplate hub subunit and tail length determinator</fullName>
    </submittedName>
</protein>
<keyword evidence="4" id="KW-1185">Reference proteome</keyword>
<proteinExistence type="predicted"/>
<dbReference type="RefSeq" id="YP_009280047.1">
    <property type="nucleotide sequence ID" value="NC_031020.1"/>
</dbReference>
<keyword evidence="2" id="KW-0812">Transmembrane</keyword>
<feature type="region of interest" description="Disordered" evidence="1">
    <location>
        <begin position="543"/>
        <end position="566"/>
    </location>
</feature>
<evidence type="ECO:0000256" key="2">
    <source>
        <dbReference type="SAM" id="Phobius"/>
    </source>
</evidence>
<dbReference type="EMBL" id="KX078569">
    <property type="protein sequence ID" value="ANM46409.1"/>
    <property type="molecule type" value="Genomic_DNA"/>
</dbReference>
<evidence type="ECO:0000313" key="3">
    <source>
        <dbReference type="EMBL" id="ANM46409.1"/>
    </source>
</evidence>
<dbReference type="OrthoDB" id="1728at10239"/>
<keyword evidence="2" id="KW-0472">Membrane</keyword>
<dbReference type="GeneID" id="29059248"/>
<sequence length="566" mass="62718">MAKTPSTFRKVVEEKNKETKKVSAQEKTTSGIAELNDSVIDQSAAVELVAETVESVGNRTIDKLDDIQSGVELVIDSLQPLGNIKDSLANQAELTEKLNSNIAQLSGVLKDKFSGDTKKVVDTPSTDEEIIKNLPLKVEDDDLSDKIGKLIVNPSPPAENDTDTRLVKEHGKDDEDKKNKGKELSLLEMLNKNVGSGFKASYKMTDRIAGMLFKFTVSAAINAVKWAGILLGIVLTLDLIIIHFKHWGKMFKENFSKFEEILGPVAPILGDLFSTLSEVKKYFLAGDWGNLTLAILKGVVSLAEKLLMGLEYALGKLGASILRALGKDDWADRLEATVIERYVFNANYKPTKEEIELVGRVRGDQMYDKYTTDSEMSSIGGNNAKYADSYNVPMEEVKRRAKEYQTTTKGIESGEVTKETLREEKTREFEIEARINDLKHQAENNKNNPAELDRISAELDDIAGQLMADESIQDDSNLDKLSNKASDLAHEIYSSIPEVSAEEPKETQEAKTAETIQNYENTSSETVNNQNIQATNNNISNHKTVVNTDTSTNYNAPGMYKSQEVN</sequence>
<feature type="region of interest" description="Disordered" evidence="1">
    <location>
        <begin position="153"/>
        <end position="179"/>
    </location>
</feature>
<feature type="compositionally biased region" description="Basic and acidic residues" evidence="1">
    <location>
        <begin position="10"/>
        <end position="24"/>
    </location>
</feature>
<dbReference type="KEGG" id="vg:29059248"/>
<feature type="compositionally biased region" description="Polar residues" evidence="1">
    <location>
        <begin position="543"/>
        <end position="555"/>
    </location>
</feature>
<accession>A0A192Y9J4</accession>
<dbReference type="Pfam" id="PF25671">
    <property type="entry name" value="T4_Tape_measure"/>
    <property type="match status" value="1"/>
</dbReference>
<feature type="compositionally biased region" description="Basic and acidic residues" evidence="1">
    <location>
        <begin position="162"/>
        <end position="179"/>
    </location>
</feature>
<dbReference type="InterPro" id="IPR057967">
    <property type="entry name" value="T4_TMP"/>
</dbReference>
<feature type="transmembrane region" description="Helical" evidence="2">
    <location>
        <begin position="226"/>
        <end position="244"/>
    </location>
</feature>
<dbReference type="Proteomes" id="UP000203816">
    <property type="component" value="Segment"/>
</dbReference>
<reference evidence="3 4" key="1">
    <citation type="submission" date="2016-04" db="EMBL/GenBank/DDBJ databases">
        <title>Comparative genomics of Morganella phages MP1 and MP2 define new clades among the T4 and T7-like Viruses.</title>
        <authorList>
            <person name="Pinto G."/>
            <person name="Oliveira A."/>
            <person name="Malgorzata L."/>
            <person name="Kropinski A."/>
            <person name="Azeredo J."/>
        </authorList>
    </citation>
    <scope>NUCLEOTIDE SEQUENCE [LARGE SCALE GENOMIC DNA]</scope>
</reference>
<name>A0A192Y9J4_9CAUD</name>
<keyword evidence="2" id="KW-1133">Transmembrane helix</keyword>
<evidence type="ECO:0000256" key="1">
    <source>
        <dbReference type="SAM" id="MobiDB-lite"/>
    </source>
</evidence>
<evidence type="ECO:0000313" key="4">
    <source>
        <dbReference type="Proteomes" id="UP000203816"/>
    </source>
</evidence>
<organism evidence="3 4">
    <name type="scientific">Morganella phage vB_MmoM_MP1</name>
    <dbReference type="NCBI Taxonomy" id="1852628"/>
    <lineage>
        <taxon>Viruses</taxon>
        <taxon>Duplodnaviria</taxon>
        <taxon>Heunggongvirae</taxon>
        <taxon>Uroviricota</taxon>
        <taxon>Caudoviricetes</taxon>
        <taxon>Pantevenvirales</taxon>
        <taxon>Straboviridae</taxon>
        <taxon>Gualtarvirus</taxon>
        <taxon>Gualtarvirus mp1</taxon>
    </lineage>
</organism>
<feature type="region of interest" description="Disordered" evidence="1">
    <location>
        <begin position="1"/>
        <end position="28"/>
    </location>
</feature>
<gene>
    <name evidence="3" type="ORF">MP1_gp0189</name>
</gene>